<organism evidence="2 3">
    <name type="scientific">Paracoccidioides brasiliensis (strain Pb18)</name>
    <dbReference type="NCBI Taxonomy" id="502780"/>
    <lineage>
        <taxon>Eukaryota</taxon>
        <taxon>Fungi</taxon>
        <taxon>Dikarya</taxon>
        <taxon>Ascomycota</taxon>
        <taxon>Pezizomycotina</taxon>
        <taxon>Eurotiomycetes</taxon>
        <taxon>Eurotiomycetidae</taxon>
        <taxon>Onygenales</taxon>
        <taxon>Ajellomycetaceae</taxon>
        <taxon>Paracoccidioides</taxon>
    </lineage>
</organism>
<dbReference type="InterPro" id="IPR040347">
    <property type="entry name" value="YBP1/2"/>
</dbReference>
<dbReference type="OMA" id="MQLQPED"/>
<dbReference type="RefSeq" id="XP_010756801.1">
    <property type="nucleotide sequence ID" value="XM_010758499.1"/>
</dbReference>
<feature type="region of interest" description="Disordered" evidence="1">
    <location>
        <begin position="1009"/>
        <end position="1086"/>
    </location>
</feature>
<dbReference type="Gene3D" id="2.160.20.80">
    <property type="entry name" value="E3 ubiquitin-protein ligase SopA"/>
    <property type="match status" value="1"/>
</dbReference>
<dbReference type="GeneID" id="22587103"/>
<feature type="region of interest" description="Disordered" evidence="1">
    <location>
        <begin position="967"/>
        <end position="995"/>
    </location>
</feature>
<sequence>MAIDERDDPLVKALPPETDYLTYLTILEYQLTPEHLPILHNLLQDEKLTTNIGWDLVQLLLPMVPASQECLQDVARLGNPREVILRVSNSLMKLEPVDEDGDNEGDYEKGLSEAVGGVRLEENANAKDDIVIHDQTTVTPRVPLHILQFNCLVSMLAVLHSRIQTKYPSRFVATSLQAVLEAYTAFPTVETTAAVLEFFRDTAGKKRPRLPPRNMSESLVPQVTKESAPDPEAEWHLGTVASEEWAVIQRLMQFGLVELLKTYLLHCIDEPPAGMRWALRLQEKLDTNNRMPASLSFTEDFGKLESLKERDMAVGKIIALSRDFGIETKELLEIISKPNDQQLPPLDFEETPKRAEDIPLQRHGCLLLLAARCAADKLLSSGQPVEPIPVFPDLAVIFSNFLGEGESAYSTVISEPEALVDSLLSLAVIASCEPVAHPHSQTEFGQFMLQLTACIRAPSFRSFSRMARIPSKIFHSNPDSLARFNLVCRILDDDNLEYSRETAMGWVKEELIAATAPSPLDQKEKRECIFTDPKSFASLFPKIYKPIPDGWLTLRTAKTEDLINIWMTFTQHSLPFHLSVLNLLYFLTQSQALLEHLQMKKFYPYLRSKFLEPLQAFMQNILTDAEITARVEMEVGDETVQVGKGAADLVLHIIAEIEEGLAGVLGDLEANNLQIMIFKPSPKIPTAKRSSLISTTLLPPDTSIFPIISNSHIYACTLENLDPSTTINHSFLKHSTVTSNKRSVTETYGSNNEESDCSAGSGGCTISQSHLSNSTISSSHIYCCNVKSCTLSNAGYLSDTHLRNSTLSGAVRVIQCKVKASQFIYTLGDDYIPDSISETDGPAIQKSDICNSIIGPLPCTISRARLRKVKISCSTVADACLDDCDVADCMITKGKFSGLWLRNGIWEGGELVGKMKEGEDVVIKARGFAEIEEKEREREQERFGKLKEQGEAGQMMGVGIGDAAVRGAQGEFSRESDSSKKIPFPEDSTSTNQPQEPIQVNYAFPMPVPAETLEQLNQSQQPPAAASKEQPYISICESTPSPPSTVGYSTSTESLVDVDEDHEFPLHGPDDGMVGIGDEKLPPYSP</sequence>
<dbReference type="GO" id="GO:0005737">
    <property type="term" value="C:cytoplasm"/>
    <property type="evidence" value="ECO:0007669"/>
    <property type="project" value="TreeGrafter"/>
</dbReference>
<protein>
    <submittedName>
        <fullName evidence="2">Uncharacterized protein</fullName>
    </submittedName>
</protein>
<feature type="compositionally biased region" description="Basic and acidic residues" evidence="1">
    <location>
        <begin position="972"/>
        <end position="984"/>
    </location>
</feature>
<dbReference type="GO" id="GO:0034599">
    <property type="term" value="P:cellular response to oxidative stress"/>
    <property type="evidence" value="ECO:0007669"/>
    <property type="project" value="InterPro"/>
</dbReference>
<evidence type="ECO:0000313" key="3">
    <source>
        <dbReference type="Proteomes" id="UP000001628"/>
    </source>
</evidence>
<dbReference type="InParanoid" id="A0A0A0HWM1"/>
<dbReference type="HOGENOM" id="CLU_285303_0_0_1"/>
<keyword evidence="3" id="KW-1185">Reference proteome</keyword>
<dbReference type="AlphaFoldDB" id="A0A0A0HWM1"/>
<feature type="region of interest" description="Disordered" evidence="1">
    <location>
        <begin position="207"/>
        <end position="227"/>
    </location>
</feature>
<dbReference type="PANTHER" id="PTHR28020">
    <property type="entry name" value="YAP1-BINDING PROTEIN 1-RELATED"/>
    <property type="match status" value="1"/>
</dbReference>
<reference evidence="2 3" key="1">
    <citation type="journal article" date="2011" name="PLoS Genet.">
        <title>Comparative genomic analysis of human fungal pathogens causing paracoccidioidomycosis.</title>
        <authorList>
            <person name="Desjardins C.A."/>
            <person name="Champion M.D."/>
            <person name="Holder J.W."/>
            <person name="Muszewska A."/>
            <person name="Goldberg J."/>
            <person name="Bailao A.M."/>
            <person name="Brigido M.M."/>
            <person name="Ferreira M.E."/>
            <person name="Garcia A.M."/>
            <person name="Grynberg M."/>
            <person name="Gujja S."/>
            <person name="Heiman D.I."/>
            <person name="Henn M.R."/>
            <person name="Kodira C.D."/>
            <person name="Leon-Narvaez H."/>
            <person name="Longo L.V."/>
            <person name="Ma L.J."/>
            <person name="Malavazi I."/>
            <person name="Matsuo A.L."/>
            <person name="Morais F.V."/>
            <person name="Pereira M."/>
            <person name="Rodriguez-Brito S."/>
            <person name="Sakthikumar S."/>
            <person name="Salem-Izacc S.M."/>
            <person name="Sykes S.M."/>
            <person name="Teixeira M.M."/>
            <person name="Vallejo M.C."/>
            <person name="Walter M.E."/>
            <person name="Yandava C."/>
            <person name="Young S."/>
            <person name="Zeng Q."/>
            <person name="Zucker J."/>
            <person name="Felipe M.S."/>
            <person name="Goldman G.H."/>
            <person name="Haas B.J."/>
            <person name="McEwen J.G."/>
            <person name="Nino-Vega G."/>
            <person name="Puccia R."/>
            <person name="San-Blas G."/>
            <person name="Soares C.M."/>
            <person name="Birren B.W."/>
            <person name="Cuomo C.A."/>
        </authorList>
    </citation>
    <scope>NUCLEOTIDE SEQUENCE [LARGE SCALE GENOMIC DNA]</scope>
    <source>
        <strain evidence="2 3">Pb18</strain>
    </source>
</reference>
<dbReference type="STRING" id="502780.A0A0A0HWM1"/>
<name>A0A0A0HWM1_PARBD</name>
<feature type="compositionally biased region" description="Polar residues" evidence="1">
    <location>
        <begin position="215"/>
        <end position="225"/>
    </location>
</feature>
<dbReference type="OrthoDB" id="5396786at2759"/>
<dbReference type="eggNOG" id="ENOG502QWJN">
    <property type="taxonomic scope" value="Eukaryota"/>
</dbReference>
<dbReference type="InterPro" id="IPR013877">
    <property type="entry name" value="YAP-bd/ALF4/Glomulin"/>
</dbReference>
<accession>A0A0A0HWM1</accession>
<dbReference type="Proteomes" id="UP000001628">
    <property type="component" value="Unassembled WGS sequence"/>
</dbReference>
<dbReference type="KEGG" id="pbn:PADG_11206"/>
<evidence type="ECO:0000313" key="2">
    <source>
        <dbReference type="EMBL" id="KGM92748.1"/>
    </source>
</evidence>
<dbReference type="PANTHER" id="PTHR28020:SF1">
    <property type="entry name" value="YAP1-BINDING PROTEIN 1-RELATED"/>
    <property type="match status" value="1"/>
</dbReference>
<dbReference type="VEuPathDB" id="FungiDB:PADG_11206"/>
<dbReference type="SUPFAM" id="SSF141571">
    <property type="entry name" value="Pentapeptide repeat-like"/>
    <property type="match status" value="1"/>
</dbReference>
<dbReference type="Pfam" id="PF08568">
    <property type="entry name" value="Kinetochor_Ybp2"/>
    <property type="match status" value="1"/>
</dbReference>
<evidence type="ECO:0000256" key="1">
    <source>
        <dbReference type="SAM" id="MobiDB-lite"/>
    </source>
</evidence>
<feature type="compositionally biased region" description="Basic and acidic residues" evidence="1">
    <location>
        <begin position="1077"/>
        <end position="1086"/>
    </location>
</feature>
<gene>
    <name evidence="2" type="ORF">PADG_11206</name>
</gene>
<dbReference type="EMBL" id="KN275957">
    <property type="protein sequence ID" value="KGM92748.1"/>
    <property type="molecule type" value="Genomic_DNA"/>
</dbReference>
<proteinExistence type="predicted"/>
<feature type="compositionally biased region" description="Polar residues" evidence="1">
    <location>
        <begin position="1036"/>
        <end position="1054"/>
    </location>
</feature>